<dbReference type="AlphaFoldDB" id="A0A347U7I8"/>
<dbReference type="SUPFAM" id="SSF52540">
    <property type="entry name" value="P-loop containing nucleoside triphosphate hydrolases"/>
    <property type="match status" value="2"/>
</dbReference>
<reference evidence="7 9" key="1">
    <citation type="submission" date="2017-09" db="EMBL/GenBank/DDBJ databases">
        <title>Genomics of the genus Arcobacter.</title>
        <authorList>
            <person name="Perez-Cataluna A."/>
            <person name="Figueras M.J."/>
            <person name="Salas-Masso N."/>
        </authorList>
    </citation>
    <scope>NUCLEOTIDE SEQUENCE [LARGE SCALE GENOMIC DNA]</scope>
    <source>
        <strain evidence="7 9">CECT 7837</strain>
    </source>
</reference>
<dbReference type="Gene3D" id="3.40.50.300">
    <property type="entry name" value="P-loop containing nucleotide triphosphate hydrolases"/>
    <property type="match status" value="2"/>
</dbReference>
<dbReference type="Pfam" id="PF14490">
    <property type="entry name" value="HHH_RecD2"/>
    <property type="match status" value="1"/>
</dbReference>
<keyword evidence="6" id="KW-0378">Hydrolase</keyword>
<dbReference type="Gene3D" id="1.10.150.20">
    <property type="entry name" value="5' to 3' exonuclease, C-terminal subdomain"/>
    <property type="match status" value="1"/>
</dbReference>
<evidence type="ECO:0000259" key="5">
    <source>
        <dbReference type="Pfam" id="PF23139"/>
    </source>
</evidence>
<dbReference type="SUPFAM" id="SSF47781">
    <property type="entry name" value="RuvA domain 2-like"/>
    <property type="match status" value="1"/>
</dbReference>
<evidence type="ECO:0000256" key="2">
    <source>
        <dbReference type="ARBA" id="ARBA00022840"/>
    </source>
</evidence>
<dbReference type="InterPro" id="IPR010994">
    <property type="entry name" value="RuvA_2-like"/>
</dbReference>
<dbReference type="EMBL" id="NXIG01000006">
    <property type="protein sequence ID" value="RXI30586.1"/>
    <property type="molecule type" value="Genomic_DNA"/>
</dbReference>
<keyword evidence="8" id="KW-1185">Reference proteome</keyword>
<dbReference type="Pfam" id="PF23139">
    <property type="entry name" value="OB_YrrC"/>
    <property type="match status" value="1"/>
</dbReference>
<organism evidence="7 9">
    <name type="scientific">Arcobacter ellisii</name>
    <dbReference type="NCBI Taxonomy" id="913109"/>
    <lineage>
        <taxon>Bacteria</taxon>
        <taxon>Pseudomonadati</taxon>
        <taxon>Campylobacterota</taxon>
        <taxon>Epsilonproteobacteria</taxon>
        <taxon>Campylobacterales</taxon>
        <taxon>Arcobacteraceae</taxon>
        <taxon>Arcobacter</taxon>
    </lineage>
</organism>
<dbReference type="Gene3D" id="1.10.10.2220">
    <property type="match status" value="1"/>
</dbReference>
<dbReference type="GO" id="GO:0009338">
    <property type="term" value="C:exodeoxyribonuclease V complex"/>
    <property type="evidence" value="ECO:0007669"/>
    <property type="project" value="TreeGrafter"/>
</dbReference>
<dbReference type="CDD" id="cd18809">
    <property type="entry name" value="SF1_C_RecD"/>
    <property type="match status" value="1"/>
</dbReference>
<dbReference type="PANTHER" id="PTHR43788">
    <property type="entry name" value="DNA2/NAM7 HELICASE FAMILY MEMBER"/>
    <property type="match status" value="1"/>
</dbReference>
<dbReference type="Proteomes" id="UP000290588">
    <property type="component" value="Unassembled WGS sequence"/>
</dbReference>
<dbReference type="InterPro" id="IPR029493">
    <property type="entry name" value="RecD2-like_HHH"/>
</dbReference>
<proteinExistence type="predicted"/>
<evidence type="ECO:0000259" key="3">
    <source>
        <dbReference type="Pfam" id="PF13538"/>
    </source>
</evidence>
<dbReference type="Pfam" id="PF14520">
    <property type="entry name" value="HHH_5"/>
    <property type="match status" value="1"/>
</dbReference>
<feature type="domain" description="ATP-dependent RecD2 DNA helicase-like helix-hairpin-helix" evidence="4">
    <location>
        <begin position="144"/>
        <end position="232"/>
    </location>
</feature>
<evidence type="ECO:0000313" key="9">
    <source>
        <dbReference type="Proteomes" id="UP000290588"/>
    </source>
</evidence>
<evidence type="ECO:0000313" key="7">
    <source>
        <dbReference type="EMBL" id="RXI30586.1"/>
    </source>
</evidence>
<dbReference type="GO" id="GO:0006310">
    <property type="term" value="P:DNA recombination"/>
    <property type="evidence" value="ECO:0007669"/>
    <property type="project" value="TreeGrafter"/>
</dbReference>
<dbReference type="KEGG" id="aell:AELL_1146"/>
<dbReference type="GO" id="GO:0017116">
    <property type="term" value="F:single-stranded DNA helicase activity"/>
    <property type="evidence" value="ECO:0007669"/>
    <property type="project" value="TreeGrafter"/>
</dbReference>
<dbReference type="GO" id="GO:0005524">
    <property type="term" value="F:ATP binding"/>
    <property type="evidence" value="ECO:0007669"/>
    <property type="project" value="UniProtKB-KW"/>
</dbReference>
<dbReference type="Pfam" id="PF13538">
    <property type="entry name" value="UvrD_C_2"/>
    <property type="match status" value="1"/>
</dbReference>
<dbReference type="InterPro" id="IPR050534">
    <property type="entry name" value="Coronavir_polyprotein_1ab"/>
</dbReference>
<keyword evidence="6" id="KW-0347">Helicase</keyword>
<dbReference type="Pfam" id="PF13604">
    <property type="entry name" value="AAA_30"/>
    <property type="match status" value="1"/>
</dbReference>
<accession>A0A347U7I8</accession>
<evidence type="ECO:0000256" key="1">
    <source>
        <dbReference type="ARBA" id="ARBA00022741"/>
    </source>
</evidence>
<dbReference type="PANTHER" id="PTHR43788:SF6">
    <property type="entry name" value="DNA HELICASE B"/>
    <property type="match status" value="1"/>
</dbReference>
<feature type="domain" description="ATP-dependent RecD2 DNA helicase OB-fold" evidence="5">
    <location>
        <begin position="10"/>
        <end position="78"/>
    </location>
</feature>
<feature type="domain" description="UvrD-like helicase C-terminal" evidence="3">
    <location>
        <begin position="685"/>
        <end position="733"/>
    </location>
</feature>
<evidence type="ECO:0000313" key="8">
    <source>
        <dbReference type="Proteomes" id="UP000262582"/>
    </source>
</evidence>
<dbReference type="EMBL" id="CP032097">
    <property type="protein sequence ID" value="AXX94816.1"/>
    <property type="molecule type" value="Genomic_DNA"/>
</dbReference>
<dbReference type="InterPro" id="IPR027785">
    <property type="entry name" value="UvrD-like_helicase_C"/>
</dbReference>
<dbReference type="CDD" id="cd17933">
    <property type="entry name" value="DEXSc_RecD-like"/>
    <property type="match status" value="1"/>
</dbReference>
<keyword evidence="1" id="KW-0547">Nucleotide-binding</keyword>
<dbReference type="InterPro" id="IPR055446">
    <property type="entry name" value="RecD2_N_OB"/>
</dbReference>
<keyword evidence="2" id="KW-0067">ATP-binding</keyword>
<dbReference type="RefSeq" id="WP_118917024.1">
    <property type="nucleotide sequence ID" value="NZ_CP032097.1"/>
</dbReference>
<evidence type="ECO:0000313" key="6">
    <source>
        <dbReference type="EMBL" id="AXX94816.1"/>
    </source>
</evidence>
<dbReference type="OrthoDB" id="9763659at2"/>
<protein>
    <submittedName>
        <fullName evidence="7">Exodeoxyribonuclease V subunit alpha</fullName>
    </submittedName>
    <submittedName>
        <fullName evidence="6">Helicase, RecD/TraA family (Non-RecBCD)</fullName>
    </submittedName>
</protein>
<dbReference type="Gene3D" id="2.30.30.940">
    <property type="match status" value="1"/>
</dbReference>
<reference evidence="6 8" key="2">
    <citation type="submission" date="2018-08" db="EMBL/GenBank/DDBJ databases">
        <title>Complete genome of the Arcobacter ellisii type strain LMG 26155.</title>
        <authorList>
            <person name="Miller W.G."/>
            <person name="Yee E."/>
            <person name="Bono J.L."/>
        </authorList>
    </citation>
    <scope>NUCLEOTIDE SEQUENCE [LARGE SCALE GENOMIC DNA]</scope>
    <source>
        <strain evidence="6 8">LMG 26155</strain>
    </source>
</reference>
<gene>
    <name evidence="6" type="ORF">AELL_1146</name>
    <name evidence="7" type="ORF">CP962_07400</name>
</gene>
<sequence>MEEVEYKSFKLSGIIKKVLYKNDETKYIIAVLENNQKVCGTYFDTDIEKIVGEEVVLKGNWTTHKKYGVQFEFDTLELKEAEIFFFLTKIVKGVGKKFAHELLEKYSEEELVEILNERPNELLDFKGIKDKKLETIVTSWQKFKHLRELGSFLGKFGVTSNLITKIYSSLGEVENLIDKIKENPYILINIKGIGFKRADEIAKSLGIDPKSEFRIMACLNYTLREYCDNNGNSSIDKFHLYKLLDESLRFSNEELLYEQAISKMLVEENIFVTSENRLALSMLYYSEKRILEFFARRKDEKNRKIIATFDEYLVKKQQTLGFELSEEQKKAVELINSGEKTLFLIGYAGTGKSTSSRAILELLEEIMSYDDIMTIALSGIASQRISDTTGYNSSTIQSLLVKHKEKDFFPYKAILLDEASMVNSVTFYQIISKISDDTIFIIVGDDGQLPAIGAGNVLADAIKYELAPICKLTKIYRQNENQAIAVIANDIRRGEVPAYKEEYEDFKFIDVSISNYYSKKNSVSSNDFADLRGENSEYILNNILNISSTYIQDYYDFIKKKKISNALTLFQVITPMKGGILGVDNLNMQLQKLFNHTKGKAFVSKVYEYKLTDKVIHIKNENMRAQTMSMYKSGSTDFLERRVYNGQLGLIIKLDFDEEKCIVLYPNDDMVVFYDFETVHSLLSLAYCLTIHKTQGMEYENALIPMSFSHYIMHNTKLLYTAITRAKKMCFIVGEEEAFKSACKKLEITIRESVINDLLSKKEPNIESFNEEMIII</sequence>
<evidence type="ECO:0000259" key="4">
    <source>
        <dbReference type="Pfam" id="PF14490"/>
    </source>
</evidence>
<name>A0A347U7I8_9BACT</name>
<dbReference type="Proteomes" id="UP000262582">
    <property type="component" value="Chromosome"/>
</dbReference>
<dbReference type="InterPro" id="IPR027417">
    <property type="entry name" value="P-loop_NTPase"/>
</dbReference>